<accession>A0A1T4SPW8</accession>
<evidence type="ECO:0000313" key="2">
    <source>
        <dbReference type="Proteomes" id="UP000190367"/>
    </source>
</evidence>
<dbReference type="OrthoDB" id="678238at2"/>
<dbReference type="AlphaFoldDB" id="A0A1T4SPW8"/>
<name>A0A1T4SPW8_9BACT</name>
<reference evidence="2" key="1">
    <citation type="submission" date="2017-02" db="EMBL/GenBank/DDBJ databases">
        <authorList>
            <person name="Varghese N."/>
            <person name="Submissions S."/>
        </authorList>
    </citation>
    <scope>NUCLEOTIDE SEQUENCE [LARGE SCALE GENOMIC DNA]</scope>
    <source>
        <strain evidence="2">DSM 22224</strain>
    </source>
</reference>
<evidence type="ECO:0000313" key="1">
    <source>
        <dbReference type="EMBL" id="SKA30334.1"/>
    </source>
</evidence>
<dbReference type="Proteomes" id="UP000190367">
    <property type="component" value="Unassembled WGS sequence"/>
</dbReference>
<keyword evidence="2" id="KW-1185">Reference proteome</keyword>
<gene>
    <name evidence="1" type="ORF">SAMN04488128_103276</name>
</gene>
<dbReference type="EMBL" id="FUWZ01000003">
    <property type="protein sequence ID" value="SKA30334.1"/>
    <property type="molecule type" value="Genomic_DNA"/>
</dbReference>
<dbReference type="RefSeq" id="WP_078670645.1">
    <property type="nucleotide sequence ID" value="NZ_FUWZ01000003.1"/>
</dbReference>
<protein>
    <submittedName>
        <fullName evidence="1">Uncharacterized protein</fullName>
    </submittedName>
</protein>
<organism evidence="1 2">
    <name type="scientific">Chitinophaga eiseniae</name>
    <dbReference type="NCBI Taxonomy" id="634771"/>
    <lineage>
        <taxon>Bacteria</taxon>
        <taxon>Pseudomonadati</taxon>
        <taxon>Bacteroidota</taxon>
        <taxon>Chitinophagia</taxon>
        <taxon>Chitinophagales</taxon>
        <taxon>Chitinophagaceae</taxon>
        <taxon>Chitinophaga</taxon>
    </lineage>
</organism>
<sequence length="109" mass="12513">MNLLFIGIVALSLWLLYIQYKSNTRKRSRMLTPVRPASILKINSYTSFGIMATVQFKDDGCPQPGDRIQREEGSLYKITGVLPENNAEQETGQLKPLPKRIWDCRLEKL</sequence>
<proteinExistence type="predicted"/>